<reference evidence="3 4" key="1">
    <citation type="submission" date="2023-07" db="EMBL/GenBank/DDBJ databases">
        <title>Genomic Encyclopedia of Type Strains, Phase IV (KMG-IV): sequencing the most valuable type-strain genomes for metagenomic binning, comparative biology and taxonomic classification.</title>
        <authorList>
            <person name="Goeker M."/>
        </authorList>
    </citation>
    <scope>NUCLEOTIDE SEQUENCE [LARGE SCALE GENOMIC DNA]</scope>
    <source>
        <strain evidence="3 4">DSM 105143</strain>
    </source>
</reference>
<dbReference type="Pfam" id="PF01609">
    <property type="entry name" value="DDE_Tnp_1"/>
    <property type="match status" value="1"/>
</dbReference>
<name>A0ABT9YQ53_9STRE</name>
<accession>A0ABT9YQ53</accession>
<evidence type="ECO:0000313" key="4">
    <source>
        <dbReference type="Proteomes" id="UP001223079"/>
    </source>
</evidence>
<comment type="caution">
    <text evidence="3">The sequence shown here is derived from an EMBL/GenBank/DDBJ whole genome shotgun (WGS) entry which is preliminary data.</text>
</comment>
<feature type="domain" description="Transposase InsH N-terminal" evidence="2">
    <location>
        <begin position="20"/>
        <end position="111"/>
    </location>
</feature>
<gene>
    <name evidence="3" type="ORF">J2S23_000664</name>
</gene>
<protein>
    <submittedName>
        <fullName evidence="3">Transposase</fullName>
    </submittedName>
</protein>
<proteinExistence type="predicted"/>
<dbReference type="PANTHER" id="PTHR35604">
    <property type="entry name" value="TRANSPOSASE INSH FOR INSERTION SEQUENCE ELEMENT IS5A-RELATED"/>
    <property type="match status" value="1"/>
</dbReference>
<evidence type="ECO:0000259" key="1">
    <source>
        <dbReference type="Pfam" id="PF01609"/>
    </source>
</evidence>
<evidence type="ECO:0000313" key="3">
    <source>
        <dbReference type="EMBL" id="MDQ0222113.1"/>
    </source>
</evidence>
<dbReference type="InterPro" id="IPR008490">
    <property type="entry name" value="Transposase_InsH_N"/>
</dbReference>
<dbReference type="Pfam" id="PF05598">
    <property type="entry name" value="DUF772"/>
    <property type="match status" value="1"/>
</dbReference>
<sequence length="508" mass="58826">MLDNQFTLDVSPYSNLYDIVVPKTHFLRQLTELCDFSFIYDELEKNYRLDFGRKAYSPIMMFKYLLLKDIYKLSDVDVVERSFSDMAFKFFLGLAPEDSVIEPSSLTKFRKLRIKDEKLLDLLIYKSVQIAIEHNLIKRKILIVDATHTKSHYNHKKPQEVLRERSKALRKTIYQYSEDIKMEFPDKPQEDILEAELTYTKELMAVVEKHEDILALPAISQKFNYLKEAVDDDLEHLEASVKEEARVGHKTADSSFYGYKSHIAMTDERIITACVVTSGEQSDGKYLPALYEKTKENGVEIDTIIGDAAYSGKENIQLARKEKVHLVSKLSPSVSKGYRKEEDVFEFNKDAGLLVCPEGHMAVRKARTGKKNQKTNQVITHYFDIEKCKICPSKEGCYKDGAKSKTYSISIKSDNHLFQKRFQETAHFREMARHRYKIEAKNAELKQKHGFDVARASCLFNMELQAATTIFVVNMKRIMTSSTPNKQKNEESIHISERFLVFCLIEIN</sequence>
<dbReference type="EMBL" id="JAUSTM010000005">
    <property type="protein sequence ID" value="MDQ0222113.1"/>
    <property type="molecule type" value="Genomic_DNA"/>
</dbReference>
<dbReference type="NCBIfam" id="NF033551">
    <property type="entry name" value="transpos_IS1182"/>
    <property type="match status" value="1"/>
</dbReference>
<dbReference type="PANTHER" id="PTHR35604:SF2">
    <property type="entry name" value="TRANSPOSASE INSH FOR INSERTION SEQUENCE ELEMENT IS5A-RELATED"/>
    <property type="match status" value="1"/>
</dbReference>
<feature type="domain" description="Transposase IS4-like" evidence="1">
    <location>
        <begin position="243"/>
        <end position="475"/>
    </location>
</feature>
<evidence type="ECO:0000259" key="2">
    <source>
        <dbReference type="Pfam" id="PF05598"/>
    </source>
</evidence>
<dbReference type="Proteomes" id="UP001223079">
    <property type="component" value="Unassembled WGS sequence"/>
</dbReference>
<keyword evidence="4" id="KW-1185">Reference proteome</keyword>
<organism evidence="3 4">
    <name type="scientific">Streptococcus moroccensis</name>
    <dbReference type="NCBI Taxonomy" id="1451356"/>
    <lineage>
        <taxon>Bacteria</taxon>
        <taxon>Bacillati</taxon>
        <taxon>Bacillota</taxon>
        <taxon>Bacilli</taxon>
        <taxon>Lactobacillales</taxon>
        <taxon>Streptococcaceae</taxon>
        <taxon>Streptococcus</taxon>
    </lineage>
</organism>
<dbReference type="InterPro" id="IPR002559">
    <property type="entry name" value="Transposase_11"/>
</dbReference>
<dbReference type="InterPro" id="IPR047629">
    <property type="entry name" value="IS1182_transpos"/>
</dbReference>